<proteinExistence type="predicted"/>
<gene>
    <name evidence="3" type="ORF">RRG08_018021</name>
</gene>
<organism evidence="3 4">
    <name type="scientific">Elysia crispata</name>
    <name type="common">lettuce slug</name>
    <dbReference type="NCBI Taxonomy" id="231223"/>
    <lineage>
        <taxon>Eukaryota</taxon>
        <taxon>Metazoa</taxon>
        <taxon>Spiralia</taxon>
        <taxon>Lophotrochozoa</taxon>
        <taxon>Mollusca</taxon>
        <taxon>Gastropoda</taxon>
        <taxon>Heterobranchia</taxon>
        <taxon>Euthyneura</taxon>
        <taxon>Panpulmonata</taxon>
        <taxon>Sacoglossa</taxon>
        <taxon>Placobranchoidea</taxon>
        <taxon>Plakobranchidae</taxon>
        <taxon>Elysia</taxon>
    </lineage>
</organism>
<evidence type="ECO:0000313" key="4">
    <source>
        <dbReference type="Proteomes" id="UP001283361"/>
    </source>
</evidence>
<reference evidence="3" key="1">
    <citation type="journal article" date="2023" name="G3 (Bethesda)">
        <title>A reference genome for the long-term kleptoplast-retaining sea slug Elysia crispata morphotype clarki.</title>
        <authorList>
            <person name="Eastman K.E."/>
            <person name="Pendleton A.L."/>
            <person name="Shaikh M.A."/>
            <person name="Suttiyut T."/>
            <person name="Ogas R."/>
            <person name="Tomko P."/>
            <person name="Gavelis G."/>
            <person name="Widhalm J.R."/>
            <person name="Wisecaver J.H."/>
        </authorList>
    </citation>
    <scope>NUCLEOTIDE SEQUENCE</scope>
    <source>
        <strain evidence="3">ECLA1</strain>
    </source>
</reference>
<evidence type="ECO:0000256" key="2">
    <source>
        <dbReference type="SAM" id="Phobius"/>
    </source>
</evidence>
<evidence type="ECO:0000313" key="3">
    <source>
        <dbReference type="EMBL" id="KAK3767150.1"/>
    </source>
</evidence>
<dbReference type="AlphaFoldDB" id="A0AAE0ZD95"/>
<comment type="caution">
    <text evidence="3">The sequence shown here is derived from an EMBL/GenBank/DDBJ whole genome shotgun (WGS) entry which is preliminary data.</text>
</comment>
<keyword evidence="2" id="KW-0812">Transmembrane</keyword>
<feature type="compositionally biased region" description="Polar residues" evidence="1">
    <location>
        <begin position="49"/>
        <end position="71"/>
    </location>
</feature>
<feature type="region of interest" description="Disordered" evidence="1">
    <location>
        <begin position="49"/>
        <end position="72"/>
    </location>
</feature>
<evidence type="ECO:0000256" key="1">
    <source>
        <dbReference type="SAM" id="MobiDB-lite"/>
    </source>
</evidence>
<keyword evidence="2" id="KW-1133">Transmembrane helix</keyword>
<dbReference type="Proteomes" id="UP001283361">
    <property type="component" value="Unassembled WGS sequence"/>
</dbReference>
<name>A0AAE0ZD95_9GAST</name>
<keyword evidence="4" id="KW-1185">Reference proteome</keyword>
<accession>A0AAE0ZD95</accession>
<feature type="transmembrane region" description="Helical" evidence="2">
    <location>
        <begin position="20"/>
        <end position="38"/>
    </location>
</feature>
<dbReference type="EMBL" id="JAWDGP010004170">
    <property type="protein sequence ID" value="KAK3767150.1"/>
    <property type="molecule type" value="Genomic_DNA"/>
</dbReference>
<protein>
    <submittedName>
        <fullName evidence="3">Uncharacterized protein</fullName>
    </submittedName>
</protein>
<sequence length="144" mass="15886">MGDQPSKPGEGLLDGVVIEGVGMALCLSLFVMFTYLTLRDIMSPKSLQARSSSKPELSQQASVSAQGNPTDASPLIGCRSEIIYTPLGEREWVCGARISIGASHRFPIVRWLSFSPRFHNGWNRRDIEVLGRLSIKPLHTLDFD</sequence>
<keyword evidence="2" id="KW-0472">Membrane</keyword>